<gene>
    <name evidence="8" type="ORF">GA0070607_4471</name>
</gene>
<evidence type="ECO:0000256" key="2">
    <source>
        <dbReference type="ARBA" id="ARBA00023015"/>
    </source>
</evidence>
<dbReference type="PANTHER" id="PTHR43133:SF50">
    <property type="entry name" value="ECF RNA POLYMERASE SIGMA FACTOR SIGM"/>
    <property type="match status" value="1"/>
</dbReference>
<evidence type="ECO:0000313" key="9">
    <source>
        <dbReference type="Proteomes" id="UP000198243"/>
    </source>
</evidence>
<dbReference type="RefSeq" id="WP_231930134.1">
    <property type="nucleotide sequence ID" value="NZ_LT607412.1"/>
</dbReference>
<dbReference type="GO" id="GO:0003677">
    <property type="term" value="F:DNA binding"/>
    <property type="evidence" value="ECO:0007669"/>
    <property type="project" value="UniProtKB-KW"/>
</dbReference>
<dbReference type="AlphaFoldDB" id="A0A1C4X0V5"/>
<evidence type="ECO:0000256" key="4">
    <source>
        <dbReference type="ARBA" id="ARBA00023125"/>
    </source>
</evidence>
<dbReference type="PANTHER" id="PTHR43133">
    <property type="entry name" value="RNA POLYMERASE ECF-TYPE SIGMA FACTO"/>
    <property type="match status" value="1"/>
</dbReference>
<evidence type="ECO:0000259" key="6">
    <source>
        <dbReference type="Pfam" id="PF04542"/>
    </source>
</evidence>
<name>A0A1C4X0V5_9ACTN</name>
<evidence type="ECO:0000259" key="7">
    <source>
        <dbReference type="Pfam" id="PF08281"/>
    </source>
</evidence>
<dbReference type="SUPFAM" id="SSF88659">
    <property type="entry name" value="Sigma3 and sigma4 domains of RNA polymerase sigma factors"/>
    <property type="match status" value="1"/>
</dbReference>
<comment type="similarity">
    <text evidence="1">Belongs to the sigma-70 factor family. ECF subfamily.</text>
</comment>
<dbReference type="Pfam" id="PF04542">
    <property type="entry name" value="Sigma70_r2"/>
    <property type="match status" value="1"/>
</dbReference>
<dbReference type="CDD" id="cd06171">
    <property type="entry name" value="Sigma70_r4"/>
    <property type="match status" value="1"/>
</dbReference>
<keyword evidence="3" id="KW-0731">Sigma factor</keyword>
<dbReference type="InterPro" id="IPR036388">
    <property type="entry name" value="WH-like_DNA-bd_sf"/>
</dbReference>
<dbReference type="GO" id="GO:0006352">
    <property type="term" value="P:DNA-templated transcription initiation"/>
    <property type="evidence" value="ECO:0007669"/>
    <property type="project" value="InterPro"/>
</dbReference>
<dbReference type="SUPFAM" id="SSF88946">
    <property type="entry name" value="Sigma2 domain of RNA polymerase sigma factors"/>
    <property type="match status" value="1"/>
</dbReference>
<dbReference type="InterPro" id="IPR013325">
    <property type="entry name" value="RNA_pol_sigma_r2"/>
</dbReference>
<keyword evidence="9" id="KW-1185">Reference proteome</keyword>
<evidence type="ECO:0000313" key="8">
    <source>
        <dbReference type="EMBL" id="SCF01731.1"/>
    </source>
</evidence>
<protein>
    <submittedName>
        <fullName evidence="8">RNA polymerase sigma-70 factor, ECF subfamily</fullName>
    </submittedName>
</protein>
<dbReference type="InterPro" id="IPR013249">
    <property type="entry name" value="RNA_pol_sigma70_r4_t2"/>
</dbReference>
<evidence type="ECO:0000256" key="5">
    <source>
        <dbReference type="ARBA" id="ARBA00023163"/>
    </source>
</evidence>
<keyword evidence="2" id="KW-0805">Transcription regulation</keyword>
<evidence type="ECO:0000256" key="1">
    <source>
        <dbReference type="ARBA" id="ARBA00010641"/>
    </source>
</evidence>
<dbReference type="Gene3D" id="1.10.10.10">
    <property type="entry name" value="Winged helix-like DNA-binding domain superfamily/Winged helix DNA-binding domain"/>
    <property type="match status" value="1"/>
</dbReference>
<feature type="domain" description="RNA polymerase sigma factor 70 region 4 type 2" evidence="7">
    <location>
        <begin position="104"/>
        <end position="156"/>
    </location>
</feature>
<keyword evidence="4" id="KW-0238">DNA-binding</keyword>
<dbReference type="InterPro" id="IPR013324">
    <property type="entry name" value="RNA_pol_sigma_r3/r4-like"/>
</dbReference>
<dbReference type="Proteomes" id="UP000198243">
    <property type="component" value="Chromosome I"/>
</dbReference>
<dbReference type="GO" id="GO:0016987">
    <property type="term" value="F:sigma factor activity"/>
    <property type="evidence" value="ECO:0007669"/>
    <property type="project" value="UniProtKB-KW"/>
</dbReference>
<evidence type="ECO:0000256" key="3">
    <source>
        <dbReference type="ARBA" id="ARBA00023082"/>
    </source>
</evidence>
<reference evidence="9" key="1">
    <citation type="submission" date="2016-06" db="EMBL/GenBank/DDBJ databases">
        <authorList>
            <person name="Varghese N."/>
            <person name="Submissions Spin"/>
        </authorList>
    </citation>
    <scope>NUCLEOTIDE SEQUENCE [LARGE SCALE GENOMIC DNA]</scope>
    <source>
        <strain evidence="9">DSM 44875</strain>
    </source>
</reference>
<sequence length="164" mass="18571">MVLTPDGTQPSDFDEFYRARFQGLTLQLYAYIGDLAEAQDLVQEAFCRAFVRWKRIGAYDDPTSWVRRVAWNLAKSRFRVRRTARTFLHGQRQVVVSGPDPDRVALVRALATLPPRHRRAVVLHHMAELSVGEIAVQEGVAEGTVKSWLSRGRAALAEQLRGDL</sequence>
<proteinExistence type="inferred from homology"/>
<organism evidence="8 9">
    <name type="scientific">Micromonospora coriariae</name>
    <dbReference type="NCBI Taxonomy" id="285665"/>
    <lineage>
        <taxon>Bacteria</taxon>
        <taxon>Bacillati</taxon>
        <taxon>Actinomycetota</taxon>
        <taxon>Actinomycetes</taxon>
        <taxon>Micromonosporales</taxon>
        <taxon>Micromonosporaceae</taxon>
        <taxon>Micromonospora</taxon>
    </lineage>
</organism>
<dbReference type="Gene3D" id="1.10.1740.10">
    <property type="match status" value="1"/>
</dbReference>
<dbReference type="InterPro" id="IPR007627">
    <property type="entry name" value="RNA_pol_sigma70_r2"/>
</dbReference>
<feature type="domain" description="RNA polymerase sigma-70 region 2" evidence="6">
    <location>
        <begin position="28"/>
        <end position="82"/>
    </location>
</feature>
<dbReference type="Pfam" id="PF08281">
    <property type="entry name" value="Sigma70_r4_2"/>
    <property type="match status" value="1"/>
</dbReference>
<dbReference type="EMBL" id="LT607412">
    <property type="protein sequence ID" value="SCF01731.1"/>
    <property type="molecule type" value="Genomic_DNA"/>
</dbReference>
<accession>A0A1C4X0V5</accession>
<keyword evidence="5" id="KW-0804">Transcription</keyword>
<dbReference type="InterPro" id="IPR039425">
    <property type="entry name" value="RNA_pol_sigma-70-like"/>
</dbReference>